<reference evidence="2 3" key="1">
    <citation type="submission" date="2018-09" db="EMBL/GenBank/DDBJ databases">
        <authorList>
            <person name="Wang X."/>
            <person name="Du Z."/>
        </authorList>
    </citation>
    <scope>NUCLEOTIDE SEQUENCE [LARGE SCALE GENOMIC DNA]</scope>
    <source>
        <strain evidence="2 3">N3</strain>
    </source>
</reference>
<dbReference type="InterPro" id="IPR039523">
    <property type="entry name" value="RimK-rel_E_lig_ATP-grasp"/>
</dbReference>
<protein>
    <recommendedName>
        <fullName evidence="1">Alpha-L-glutamate ligase-related protein ATP-grasp domain-containing protein</fullName>
    </recommendedName>
</protein>
<sequence length="359" mass="40743">MSIIQLIKKNYRKSRLKRWNRLYDQSHVTRVENGLKVLASQGRTLSPQDSKKAEEYAKTVLGSIDFAPWLKLYTAYRGEFLEGWIPDNYLGRVVCPAVNGNLRSLGQYKTLSKKILQTESLPDLAYFIKGSWITIAGNPSSKEEVRSICFDQYPYVFLKKDFSFQGNGVIKLDPTGFATFDFSNAGDFVIQAPIFQHPLLEEFSPGAVATLRITTVKPPGQLAKNRLCALRIGRKGMEYIYTKDCIRVPIWPEDGRLFPNATSADWTIMEKHPDTGAHFAGKSIPSFHQAVRLCENLHDRVPHFQLIGWDATIDTHGEVKLMEWNTDEPGIVFSEPTTGPHFKGLGWEELWKNATNLSR</sequence>
<accession>A0A418PX52</accession>
<name>A0A418PX52_9BACT</name>
<evidence type="ECO:0000259" key="1">
    <source>
        <dbReference type="Pfam" id="PF14397"/>
    </source>
</evidence>
<dbReference type="AlphaFoldDB" id="A0A418PX52"/>
<feature type="domain" description="Alpha-L-glutamate ligase-related protein ATP-grasp" evidence="1">
    <location>
        <begin position="187"/>
        <end position="333"/>
    </location>
</feature>
<dbReference type="OrthoDB" id="6315394at2"/>
<dbReference type="Pfam" id="PF14397">
    <property type="entry name" value="ATPgrasp_ST"/>
    <property type="match status" value="1"/>
</dbReference>
<dbReference type="RefSeq" id="WP_119476123.1">
    <property type="nucleotide sequence ID" value="NZ_QXML01000001.1"/>
</dbReference>
<dbReference type="EMBL" id="QXML01000001">
    <property type="protein sequence ID" value="RIW18646.1"/>
    <property type="molecule type" value="Genomic_DNA"/>
</dbReference>
<comment type="caution">
    <text evidence="2">The sequence shown here is derived from an EMBL/GenBank/DDBJ whole genome shotgun (WGS) entry which is preliminary data.</text>
</comment>
<keyword evidence="3" id="KW-1185">Reference proteome</keyword>
<gene>
    <name evidence="2" type="ORF">D0X99_02900</name>
</gene>
<organism evidence="2 3">
    <name type="scientific">Algoriphagus lacus</name>
    <dbReference type="NCBI Taxonomy" id="2056311"/>
    <lineage>
        <taxon>Bacteria</taxon>
        <taxon>Pseudomonadati</taxon>
        <taxon>Bacteroidota</taxon>
        <taxon>Cytophagia</taxon>
        <taxon>Cytophagales</taxon>
        <taxon>Cyclobacteriaceae</taxon>
        <taxon>Algoriphagus</taxon>
    </lineage>
</organism>
<dbReference type="Proteomes" id="UP000283522">
    <property type="component" value="Unassembled WGS sequence"/>
</dbReference>
<proteinExistence type="predicted"/>
<evidence type="ECO:0000313" key="2">
    <source>
        <dbReference type="EMBL" id="RIW18646.1"/>
    </source>
</evidence>
<evidence type="ECO:0000313" key="3">
    <source>
        <dbReference type="Proteomes" id="UP000283522"/>
    </source>
</evidence>